<dbReference type="STRING" id="145388.A0A0D2MZP9"/>
<dbReference type="RefSeq" id="XP_013898605.1">
    <property type="nucleotide sequence ID" value="XM_014043151.1"/>
</dbReference>
<dbReference type="EMBL" id="KK101803">
    <property type="protein sequence ID" value="KIY99585.1"/>
    <property type="molecule type" value="Genomic_DNA"/>
</dbReference>
<dbReference type="GO" id="GO:0005829">
    <property type="term" value="C:cytosol"/>
    <property type="evidence" value="ECO:0007669"/>
    <property type="project" value="TreeGrafter"/>
</dbReference>
<feature type="compositionally biased region" description="Basic and acidic residues" evidence="1">
    <location>
        <begin position="276"/>
        <end position="288"/>
    </location>
</feature>
<feature type="compositionally biased region" description="Basic and acidic residues" evidence="1">
    <location>
        <begin position="202"/>
        <end position="212"/>
    </location>
</feature>
<evidence type="ECO:0000313" key="3">
    <source>
        <dbReference type="Proteomes" id="UP000054498"/>
    </source>
</evidence>
<reference evidence="2 3" key="1">
    <citation type="journal article" date="2013" name="BMC Genomics">
        <title>Reconstruction of the lipid metabolism for the microalga Monoraphidium neglectum from its genome sequence reveals characteristics suitable for biofuel production.</title>
        <authorList>
            <person name="Bogen C."/>
            <person name="Al-Dilaimi A."/>
            <person name="Albersmeier A."/>
            <person name="Wichmann J."/>
            <person name="Grundmann M."/>
            <person name="Rupp O."/>
            <person name="Lauersen K.J."/>
            <person name="Blifernez-Klassen O."/>
            <person name="Kalinowski J."/>
            <person name="Goesmann A."/>
            <person name="Mussgnug J.H."/>
            <person name="Kruse O."/>
        </authorList>
    </citation>
    <scope>NUCLEOTIDE SEQUENCE [LARGE SCALE GENOMIC DNA]</scope>
    <source>
        <strain evidence="2 3">SAG 48.87</strain>
    </source>
</reference>
<feature type="region of interest" description="Disordered" evidence="1">
    <location>
        <begin position="394"/>
        <end position="450"/>
    </location>
</feature>
<feature type="compositionally biased region" description="Gly residues" evidence="1">
    <location>
        <begin position="215"/>
        <end position="233"/>
    </location>
</feature>
<feature type="region of interest" description="Disordered" evidence="1">
    <location>
        <begin position="143"/>
        <end position="183"/>
    </location>
</feature>
<dbReference type="GO" id="GO:0035303">
    <property type="term" value="P:regulation of dephosphorylation"/>
    <property type="evidence" value="ECO:0007669"/>
    <property type="project" value="TreeGrafter"/>
</dbReference>
<dbReference type="AlphaFoldDB" id="A0A0D2MZP9"/>
<dbReference type="PANTHER" id="PTHR10933:SF9">
    <property type="entry name" value="IMMUNOGLOBULIN-BINDING PROTEIN 1"/>
    <property type="match status" value="1"/>
</dbReference>
<evidence type="ECO:0000256" key="1">
    <source>
        <dbReference type="SAM" id="MobiDB-lite"/>
    </source>
</evidence>
<dbReference type="GO" id="GO:0051721">
    <property type="term" value="F:protein phosphatase 2A binding"/>
    <property type="evidence" value="ECO:0007669"/>
    <property type="project" value="TreeGrafter"/>
</dbReference>
<dbReference type="GO" id="GO:0009966">
    <property type="term" value="P:regulation of signal transduction"/>
    <property type="evidence" value="ECO:0007669"/>
    <property type="project" value="InterPro"/>
</dbReference>
<name>A0A0D2MZP9_9CHLO</name>
<evidence type="ECO:0008006" key="4">
    <source>
        <dbReference type="Google" id="ProtNLM"/>
    </source>
</evidence>
<accession>A0A0D2MZP9</accession>
<dbReference type="OrthoDB" id="543551at2759"/>
<feature type="compositionally biased region" description="Basic and acidic residues" evidence="1">
    <location>
        <begin position="424"/>
        <end position="437"/>
    </location>
</feature>
<feature type="compositionally biased region" description="Basic and acidic residues" evidence="1">
    <location>
        <begin position="407"/>
        <end position="417"/>
    </location>
</feature>
<dbReference type="Proteomes" id="UP000054498">
    <property type="component" value="Unassembled WGS sequence"/>
</dbReference>
<gene>
    <name evidence="2" type="ORF">MNEG_8374</name>
</gene>
<feature type="compositionally biased region" description="Gly residues" evidence="1">
    <location>
        <begin position="317"/>
        <end position="327"/>
    </location>
</feature>
<keyword evidence="3" id="KW-1185">Reference proteome</keyword>
<dbReference type="PANTHER" id="PTHR10933">
    <property type="entry name" value="IMMUNOGLOBULIN-BINDING PROTEIN 1"/>
    <property type="match status" value="1"/>
</dbReference>
<dbReference type="Pfam" id="PF04177">
    <property type="entry name" value="TAP42"/>
    <property type="match status" value="1"/>
</dbReference>
<dbReference type="InterPro" id="IPR007304">
    <property type="entry name" value="TAP46-like"/>
</dbReference>
<proteinExistence type="predicted"/>
<feature type="region of interest" description="Disordered" evidence="1">
    <location>
        <begin position="275"/>
        <end position="327"/>
    </location>
</feature>
<protein>
    <recommendedName>
        <fullName evidence="4">TAP42-like protein</fullName>
    </recommendedName>
</protein>
<evidence type="ECO:0000313" key="2">
    <source>
        <dbReference type="EMBL" id="KIY99585.1"/>
    </source>
</evidence>
<feature type="region of interest" description="Disordered" evidence="1">
    <location>
        <begin position="198"/>
        <end position="236"/>
    </location>
</feature>
<dbReference type="KEGG" id="mng:MNEG_8374"/>
<dbReference type="GeneID" id="25741250"/>
<organism evidence="2 3">
    <name type="scientific">Monoraphidium neglectum</name>
    <dbReference type="NCBI Taxonomy" id="145388"/>
    <lineage>
        <taxon>Eukaryota</taxon>
        <taxon>Viridiplantae</taxon>
        <taxon>Chlorophyta</taxon>
        <taxon>core chlorophytes</taxon>
        <taxon>Chlorophyceae</taxon>
        <taxon>CS clade</taxon>
        <taxon>Sphaeropleales</taxon>
        <taxon>Selenastraceae</taxon>
        <taxon>Monoraphidium</taxon>
    </lineage>
</organism>
<dbReference type="Gene3D" id="1.25.40.540">
    <property type="entry name" value="TAP42-like family"/>
    <property type="match status" value="1"/>
</dbReference>
<sequence>MAAAEQQQLQRHSDLEQAPLSELYDEAARLADAAGADRAPAALERAVAALLRCEAAAERAALFSSNEDADDIPTSSLKFLLLPSMRAELLAGAPCAGGPEQRARHAGAALAALREFLGRAAQYGILKGAAAEAAGLGAWGHGGRGVGGGEEEDGEGRGNQGSGAIALRRSGAPTSSLDPNARRQAKIERFKRSRALAAAAEQLRRQRDEARRRGGGAADDAGGGETQTGGPGGWDEEDERRLWLMRIEAAALSGIDVRDSLLQEAQLLQHAIAAARQREAEDGPRSESGRGASTSSGGGGAAGRDARMRPGARRSAPGGGGGSGGSGGFAAGGGMAEGGDAASRAAMMTRLSGIAEALTLNGRERIHQQVFRPYVPLPTISVEQQGAMELAAAREREARQAAADAARSAREEARRSDDEDEEEVARARAWDAFKDENPAGWGNSKLRPCA</sequence>
<dbReference type="InterPro" id="IPR038511">
    <property type="entry name" value="TAP42/TAP46-like_sf"/>
</dbReference>